<evidence type="ECO:0000313" key="1">
    <source>
        <dbReference type="EMBL" id="TFK59274.1"/>
    </source>
</evidence>
<dbReference type="EMBL" id="ML209031">
    <property type="protein sequence ID" value="TFK59274.1"/>
    <property type="molecule type" value="Genomic_DNA"/>
</dbReference>
<sequence>VWRQFLFDVINKVSNKRSASAPSYCRLSQADRTSVTENTYQDRRLSNIFFDCQWRYAEGKEWSNNFDRLWPKKDAQLRGKVQNYLQMNYYTMWSRLKELAKTEERVEQLRKQIKKRYNKLYWMPLAASDRIWVTR</sequence>
<proteinExistence type="predicted"/>
<accession>A0ACD3A0V0</accession>
<name>A0ACD3A0V0_9AGAR</name>
<evidence type="ECO:0000313" key="2">
    <source>
        <dbReference type="Proteomes" id="UP000308600"/>
    </source>
</evidence>
<dbReference type="Proteomes" id="UP000308600">
    <property type="component" value="Unassembled WGS sequence"/>
</dbReference>
<organism evidence="1 2">
    <name type="scientific">Pluteus cervinus</name>
    <dbReference type="NCBI Taxonomy" id="181527"/>
    <lineage>
        <taxon>Eukaryota</taxon>
        <taxon>Fungi</taxon>
        <taxon>Dikarya</taxon>
        <taxon>Basidiomycota</taxon>
        <taxon>Agaricomycotina</taxon>
        <taxon>Agaricomycetes</taxon>
        <taxon>Agaricomycetidae</taxon>
        <taxon>Agaricales</taxon>
        <taxon>Pluteineae</taxon>
        <taxon>Pluteaceae</taxon>
        <taxon>Pluteus</taxon>
    </lineage>
</organism>
<feature type="non-terminal residue" evidence="1">
    <location>
        <position position="1"/>
    </location>
</feature>
<protein>
    <submittedName>
        <fullName evidence="1">Uncharacterized protein</fullName>
    </submittedName>
</protein>
<gene>
    <name evidence="1" type="ORF">BDN72DRAFT_746915</name>
</gene>
<keyword evidence="2" id="KW-1185">Reference proteome</keyword>
<feature type="non-terminal residue" evidence="1">
    <location>
        <position position="135"/>
    </location>
</feature>
<reference evidence="1 2" key="1">
    <citation type="journal article" date="2019" name="Nat. Ecol. Evol.">
        <title>Megaphylogeny resolves global patterns of mushroom evolution.</title>
        <authorList>
            <person name="Varga T."/>
            <person name="Krizsan K."/>
            <person name="Foldi C."/>
            <person name="Dima B."/>
            <person name="Sanchez-Garcia M."/>
            <person name="Sanchez-Ramirez S."/>
            <person name="Szollosi G.J."/>
            <person name="Szarkandi J.G."/>
            <person name="Papp V."/>
            <person name="Albert L."/>
            <person name="Andreopoulos W."/>
            <person name="Angelini C."/>
            <person name="Antonin V."/>
            <person name="Barry K.W."/>
            <person name="Bougher N.L."/>
            <person name="Buchanan P."/>
            <person name="Buyck B."/>
            <person name="Bense V."/>
            <person name="Catcheside P."/>
            <person name="Chovatia M."/>
            <person name="Cooper J."/>
            <person name="Damon W."/>
            <person name="Desjardin D."/>
            <person name="Finy P."/>
            <person name="Geml J."/>
            <person name="Haridas S."/>
            <person name="Hughes K."/>
            <person name="Justo A."/>
            <person name="Karasinski D."/>
            <person name="Kautmanova I."/>
            <person name="Kiss B."/>
            <person name="Kocsube S."/>
            <person name="Kotiranta H."/>
            <person name="LaButti K.M."/>
            <person name="Lechner B.E."/>
            <person name="Liimatainen K."/>
            <person name="Lipzen A."/>
            <person name="Lukacs Z."/>
            <person name="Mihaltcheva S."/>
            <person name="Morgado L.N."/>
            <person name="Niskanen T."/>
            <person name="Noordeloos M.E."/>
            <person name="Ohm R.A."/>
            <person name="Ortiz-Santana B."/>
            <person name="Ovrebo C."/>
            <person name="Racz N."/>
            <person name="Riley R."/>
            <person name="Savchenko A."/>
            <person name="Shiryaev A."/>
            <person name="Soop K."/>
            <person name="Spirin V."/>
            <person name="Szebenyi C."/>
            <person name="Tomsovsky M."/>
            <person name="Tulloss R.E."/>
            <person name="Uehling J."/>
            <person name="Grigoriev I.V."/>
            <person name="Vagvolgyi C."/>
            <person name="Papp T."/>
            <person name="Martin F.M."/>
            <person name="Miettinen O."/>
            <person name="Hibbett D.S."/>
            <person name="Nagy L.G."/>
        </authorList>
    </citation>
    <scope>NUCLEOTIDE SEQUENCE [LARGE SCALE GENOMIC DNA]</scope>
    <source>
        <strain evidence="1 2">NL-1719</strain>
    </source>
</reference>